<dbReference type="Gene3D" id="3.40.50.2000">
    <property type="entry name" value="Glycogen Phosphorylase B"/>
    <property type="match status" value="1"/>
</dbReference>
<evidence type="ECO:0000313" key="3">
    <source>
        <dbReference type="Proteomes" id="UP001626537"/>
    </source>
</evidence>
<organism evidence="2 3">
    <name type="scientific">Congregibacter variabilis</name>
    <dbReference type="NCBI Taxonomy" id="3081200"/>
    <lineage>
        <taxon>Bacteria</taxon>
        <taxon>Pseudomonadati</taxon>
        <taxon>Pseudomonadota</taxon>
        <taxon>Gammaproteobacteria</taxon>
        <taxon>Cellvibrionales</taxon>
        <taxon>Halieaceae</taxon>
        <taxon>Congregibacter</taxon>
    </lineage>
</organism>
<evidence type="ECO:0000313" key="2">
    <source>
        <dbReference type="EMBL" id="WOJ94274.1"/>
    </source>
</evidence>
<dbReference type="RefSeq" id="WP_407348907.1">
    <property type="nucleotide sequence ID" value="NZ_CP136864.1"/>
</dbReference>
<keyword evidence="2" id="KW-0328">Glycosyltransferase</keyword>
<dbReference type="Pfam" id="PF00534">
    <property type="entry name" value="Glycos_transf_1"/>
    <property type="match status" value="1"/>
</dbReference>
<proteinExistence type="predicted"/>
<dbReference type="PANTHER" id="PTHR12526:SF630">
    <property type="entry name" value="GLYCOSYLTRANSFERASE"/>
    <property type="match status" value="1"/>
</dbReference>
<evidence type="ECO:0000259" key="1">
    <source>
        <dbReference type="Pfam" id="PF00534"/>
    </source>
</evidence>
<dbReference type="PANTHER" id="PTHR12526">
    <property type="entry name" value="GLYCOSYLTRANSFERASE"/>
    <property type="match status" value="1"/>
</dbReference>
<dbReference type="EC" id="2.4.-.-" evidence="2"/>
<protein>
    <submittedName>
        <fullName evidence="2">Glycosyltransferase family 4 protein</fullName>
        <ecNumber evidence="2">2.4.-.-</ecNumber>
    </submittedName>
</protein>
<dbReference type="CDD" id="cd03801">
    <property type="entry name" value="GT4_PimA-like"/>
    <property type="match status" value="1"/>
</dbReference>
<accession>A0ABZ0I619</accession>
<dbReference type="GO" id="GO:0016757">
    <property type="term" value="F:glycosyltransferase activity"/>
    <property type="evidence" value="ECO:0007669"/>
    <property type="project" value="UniProtKB-KW"/>
</dbReference>
<dbReference type="SUPFAM" id="SSF53756">
    <property type="entry name" value="UDP-Glycosyltransferase/glycogen phosphorylase"/>
    <property type="match status" value="1"/>
</dbReference>
<sequence>MDITVRLVTATRAQSADDEPFEVFRKPSISKLIELYRWADGVMMVGPSIRSGWLSLLVKKPLLVSHHAGPPSGTAQWFLTKRARNVACSEYLAQQVGGNSVGVQNPFDVSLFNLNTQGKKNIDFVYVGRLVAAKGVDVFLRALAILKRNGRHFTASIIGSGPDESALKNLARELEFLDEVKFTGSLAGSELRDYLQRHKIGIVPSRWQEPFGIVALEMIACKMPVIGSRVGGLPEAVGPCGLLFNNGDAADLASKMDELLADPNLRDELVSQAADHLSQSDPKNVARLYVEELFR</sequence>
<reference evidence="2 3" key="1">
    <citation type="submission" date="2023-10" db="EMBL/GenBank/DDBJ databases">
        <title>Two novel species belonging to the OM43/NOR5 clade.</title>
        <authorList>
            <person name="Park M."/>
        </authorList>
    </citation>
    <scope>NUCLEOTIDE SEQUENCE [LARGE SCALE GENOMIC DNA]</scope>
    <source>
        <strain evidence="2 3">IMCC43200</strain>
    </source>
</reference>
<dbReference type="InterPro" id="IPR001296">
    <property type="entry name" value="Glyco_trans_1"/>
</dbReference>
<gene>
    <name evidence="2" type="ORF">R0135_03700</name>
</gene>
<dbReference type="Proteomes" id="UP001626537">
    <property type="component" value="Chromosome"/>
</dbReference>
<dbReference type="EMBL" id="CP136864">
    <property type="protein sequence ID" value="WOJ94274.1"/>
    <property type="molecule type" value="Genomic_DNA"/>
</dbReference>
<feature type="domain" description="Glycosyl transferase family 1" evidence="1">
    <location>
        <begin position="119"/>
        <end position="274"/>
    </location>
</feature>
<keyword evidence="3" id="KW-1185">Reference proteome</keyword>
<keyword evidence="2" id="KW-0808">Transferase</keyword>
<name>A0ABZ0I619_9GAMM</name>